<keyword evidence="2 5" id="KW-0378">Hydrolase</keyword>
<dbReference type="Proteomes" id="UP000501452">
    <property type="component" value="Chromosome"/>
</dbReference>
<evidence type="ECO:0000313" key="5">
    <source>
        <dbReference type="EMBL" id="QIN82460.1"/>
    </source>
</evidence>
<dbReference type="EMBL" id="CP045119">
    <property type="protein sequence ID" value="QIN82460.1"/>
    <property type="molecule type" value="Genomic_DNA"/>
</dbReference>
<dbReference type="GO" id="GO:0052689">
    <property type="term" value="F:carboxylic ester hydrolase activity"/>
    <property type="evidence" value="ECO:0007669"/>
    <property type="project" value="UniProtKB-ARBA"/>
</dbReference>
<dbReference type="Pfam" id="PF01738">
    <property type="entry name" value="DLH"/>
    <property type="match status" value="1"/>
</dbReference>
<evidence type="ECO:0000259" key="3">
    <source>
        <dbReference type="Pfam" id="PF00326"/>
    </source>
</evidence>
<feature type="domain" description="Dienelactone hydrolase" evidence="4">
    <location>
        <begin position="25"/>
        <end position="152"/>
    </location>
</feature>
<dbReference type="GO" id="GO:0006508">
    <property type="term" value="P:proteolysis"/>
    <property type="evidence" value="ECO:0007669"/>
    <property type="project" value="InterPro"/>
</dbReference>
<dbReference type="SUPFAM" id="SSF53474">
    <property type="entry name" value="alpha/beta-Hydrolases"/>
    <property type="match status" value="1"/>
</dbReference>
<proteinExistence type="inferred from homology"/>
<keyword evidence="6" id="KW-1185">Reference proteome</keyword>
<comment type="similarity">
    <text evidence="1">Belongs to the AB hydrolase superfamily.</text>
</comment>
<reference evidence="5 6" key="1">
    <citation type="submission" date="2019-10" db="EMBL/GenBank/DDBJ databases">
        <title>Rubrobacter sp nov SCSIO 52090 isolated from a deep-sea sediment in the South China Sea.</title>
        <authorList>
            <person name="Chen R.W."/>
        </authorList>
    </citation>
    <scope>NUCLEOTIDE SEQUENCE [LARGE SCALE GENOMIC DNA]</scope>
    <source>
        <strain evidence="5 6">SCSIO 52909</strain>
    </source>
</reference>
<accession>A0A6G8Q7M2</accession>
<evidence type="ECO:0000256" key="1">
    <source>
        <dbReference type="ARBA" id="ARBA00008645"/>
    </source>
</evidence>
<evidence type="ECO:0000259" key="4">
    <source>
        <dbReference type="Pfam" id="PF01738"/>
    </source>
</evidence>
<dbReference type="Gene3D" id="3.40.50.1820">
    <property type="entry name" value="alpha/beta hydrolase"/>
    <property type="match status" value="1"/>
</dbReference>
<dbReference type="AlphaFoldDB" id="A0A6G8Q7M2"/>
<dbReference type="InterPro" id="IPR002925">
    <property type="entry name" value="Dienelactn_hydro"/>
</dbReference>
<gene>
    <name evidence="5" type="ORF">GBA63_07230</name>
</gene>
<dbReference type="PANTHER" id="PTHR22946">
    <property type="entry name" value="DIENELACTONE HYDROLASE DOMAIN-CONTAINING PROTEIN-RELATED"/>
    <property type="match status" value="1"/>
</dbReference>
<dbReference type="RefSeq" id="WP_166174822.1">
    <property type="nucleotide sequence ID" value="NZ_CP045119.1"/>
</dbReference>
<feature type="domain" description="Peptidase S9 prolyl oligopeptidase catalytic" evidence="3">
    <location>
        <begin position="160"/>
        <end position="239"/>
    </location>
</feature>
<protein>
    <submittedName>
        <fullName evidence="5">Abhydrolase domain-containing 18</fullName>
    </submittedName>
</protein>
<dbReference type="KEGG" id="rub:GBA63_07230"/>
<evidence type="ECO:0000256" key="2">
    <source>
        <dbReference type="ARBA" id="ARBA00022801"/>
    </source>
</evidence>
<organism evidence="5 6">
    <name type="scientific">Rubrobacter tropicus</name>
    <dbReference type="NCBI Taxonomy" id="2653851"/>
    <lineage>
        <taxon>Bacteria</taxon>
        <taxon>Bacillati</taxon>
        <taxon>Actinomycetota</taxon>
        <taxon>Rubrobacteria</taxon>
        <taxon>Rubrobacterales</taxon>
        <taxon>Rubrobacteraceae</taxon>
        <taxon>Rubrobacter</taxon>
    </lineage>
</organism>
<dbReference type="InterPro" id="IPR050261">
    <property type="entry name" value="FrsA_esterase"/>
</dbReference>
<dbReference type="InterPro" id="IPR029058">
    <property type="entry name" value="AB_hydrolase_fold"/>
</dbReference>
<dbReference type="Pfam" id="PF00326">
    <property type="entry name" value="Peptidase_S9"/>
    <property type="match status" value="1"/>
</dbReference>
<dbReference type="GO" id="GO:0008236">
    <property type="term" value="F:serine-type peptidase activity"/>
    <property type="evidence" value="ECO:0007669"/>
    <property type="project" value="InterPro"/>
</dbReference>
<dbReference type="InterPro" id="IPR001375">
    <property type="entry name" value="Peptidase_S9_cat"/>
</dbReference>
<sequence>MLRGRGTYRIERWFAGGVPLVSVQPVEATAPLPVVTIYHRFSGRNTDDLLRLALPLADSGVAAVLPESALHGERAPQDFERRLADDRDGLFTDVLEVTVREAAEVFDWISSREELDPSRIGVIGTSMGGAVALAVSCGHHSPAPKVSVALMPTAPGPKSTIRQEAAYSPRPELCFPTALMIVHGTEDRTAPYPNARSFYDTLVPHYSAAPERLRFVDMPGEDHRVGAYWIEETLSWLGRFL</sequence>
<dbReference type="PANTHER" id="PTHR22946:SF9">
    <property type="entry name" value="POLYKETIDE TRANSFERASE AF380"/>
    <property type="match status" value="1"/>
</dbReference>
<evidence type="ECO:0000313" key="6">
    <source>
        <dbReference type="Proteomes" id="UP000501452"/>
    </source>
</evidence>
<name>A0A6G8Q7M2_9ACTN</name>